<reference evidence="3 4" key="1">
    <citation type="submission" date="2016-05" db="EMBL/GenBank/DDBJ databases">
        <title>Microbial consortia oxidize butane by reversing methanogenesis.</title>
        <authorList>
            <person name="Laso-Perez R."/>
            <person name="Richter M."/>
            <person name="Wegener G."/>
            <person name="Musat F."/>
        </authorList>
    </citation>
    <scope>NUCLEOTIDE SEQUENCE [LARGE SCALE GENOMIC DNA]</scope>
    <source>
        <strain evidence="3">BOX1</strain>
    </source>
</reference>
<protein>
    <submittedName>
        <fullName evidence="3">Uncharacterized protein</fullName>
    </submittedName>
</protein>
<evidence type="ECO:0000313" key="2">
    <source>
        <dbReference type="EMBL" id="HEC56555.1"/>
    </source>
</evidence>
<organism evidence="3 4">
    <name type="scientific">Candidatus Syntropharchaeum butanivorans</name>
    <dbReference type="NCBI Taxonomy" id="1839936"/>
    <lineage>
        <taxon>Archaea</taxon>
        <taxon>Methanobacteriati</taxon>
        <taxon>Methanobacteriota</taxon>
        <taxon>Stenosarchaea group</taxon>
        <taxon>Methanomicrobia</taxon>
        <taxon>Methanosarcinales</taxon>
        <taxon>ANME-2 cluster</taxon>
        <taxon>Candidatus Syntropharchaeum</taxon>
    </lineage>
</organism>
<dbReference type="Proteomes" id="UP000185779">
    <property type="component" value="Unassembled WGS sequence"/>
</dbReference>
<evidence type="ECO:0000313" key="1">
    <source>
        <dbReference type="EMBL" id="HDM36005.1"/>
    </source>
</evidence>
<dbReference type="STRING" id="1839936.SBU_001223"/>
<reference evidence="1" key="2">
    <citation type="journal article" date="2020" name="mSystems">
        <title>Genome- and Community-Level Interaction Insights into Carbon Utilization and Element Cycling Functions of Hydrothermarchaeota in Hydrothermal Sediment.</title>
        <authorList>
            <person name="Zhou Z."/>
            <person name="Liu Y."/>
            <person name="Xu W."/>
            <person name="Pan J."/>
            <person name="Luo Z.H."/>
            <person name="Li M."/>
        </authorList>
    </citation>
    <scope>NUCLEOTIDE SEQUENCE [LARGE SCALE GENOMIC DNA]</scope>
    <source>
        <strain evidence="1">HyVt-185</strain>
        <strain evidence="2">HyVt-386</strain>
    </source>
</reference>
<dbReference type="EMBL" id="DQZR01000079">
    <property type="protein sequence ID" value="HDM36005.1"/>
    <property type="molecule type" value="Genomic_DNA"/>
</dbReference>
<evidence type="ECO:0000313" key="4">
    <source>
        <dbReference type="Proteomes" id="UP000185779"/>
    </source>
</evidence>
<evidence type="ECO:0000313" key="3">
    <source>
        <dbReference type="EMBL" id="OFV65814.1"/>
    </source>
</evidence>
<dbReference type="EMBL" id="LYOR01000006">
    <property type="protein sequence ID" value="OFV65814.1"/>
    <property type="molecule type" value="Genomic_DNA"/>
</dbReference>
<keyword evidence="4" id="KW-1185">Reference proteome</keyword>
<name>A0A1F2P3Q3_9EURY</name>
<sequence>MGMLSRLPEDEMTRKINKRLKMENKIIGQLVRYEDRDPEVLYCALRKYIAARYPYPDDMGYIGIADENYPPLYYAGDILIHVGRFEPEVGDIMHFRQYGPDGMYLVHGKVTSVDKVGYVNVIGPTGGEGLVHLEMMLGVLVEVIPFMEGMWDRLFTGLMRGDYKSLRMMLEHTIERYRRSEDIPEERKNQIIPELKKRVKALEERV</sequence>
<dbReference type="Proteomes" id="UP000885863">
    <property type="component" value="Unassembled WGS sequence"/>
</dbReference>
<dbReference type="EMBL" id="DRIE01000021">
    <property type="protein sequence ID" value="HEC56555.1"/>
    <property type="molecule type" value="Genomic_DNA"/>
</dbReference>
<gene>
    <name evidence="1" type="ORF">ENG09_01940</name>
    <name evidence="2" type="ORF">ENI32_01520</name>
    <name evidence="3" type="ORF">SBU_001223</name>
</gene>
<proteinExistence type="predicted"/>
<dbReference type="AlphaFoldDB" id="A0A1F2P3Q3"/>
<accession>A0A1F2P3Q3</accession>
<comment type="caution">
    <text evidence="3">The sequence shown here is derived from an EMBL/GenBank/DDBJ whole genome shotgun (WGS) entry which is preliminary data.</text>
</comment>
<dbReference type="Proteomes" id="UP000885936">
    <property type="component" value="Unassembled WGS sequence"/>
</dbReference>